<dbReference type="AlphaFoldDB" id="A0A9X3T822"/>
<dbReference type="SUPFAM" id="SSF54373">
    <property type="entry name" value="FAD-linked reductases, C-terminal domain"/>
    <property type="match status" value="1"/>
</dbReference>
<proteinExistence type="predicted"/>
<dbReference type="Pfam" id="PF01266">
    <property type="entry name" value="DAO"/>
    <property type="match status" value="2"/>
</dbReference>
<dbReference type="GO" id="GO:0016491">
    <property type="term" value="F:oxidoreductase activity"/>
    <property type="evidence" value="ECO:0007669"/>
    <property type="project" value="UniProtKB-KW"/>
</dbReference>
<evidence type="ECO:0000256" key="1">
    <source>
        <dbReference type="ARBA" id="ARBA00023002"/>
    </source>
</evidence>
<name>A0A9X3T822_9ACTN</name>
<organism evidence="4 5">
    <name type="scientific">Glycomyces lechevalierae</name>
    <dbReference type="NCBI Taxonomy" id="256034"/>
    <lineage>
        <taxon>Bacteria</taxon>
        <taxon>Bacillati</taxon>
        <taxon>Actinomycetota</taxon>
        <taxon>Actinomycetes</taxon>
        <taxon>Glycomycetales</taxon>
        <taxon>Glycomycetaceae</taxon>
        <taxon>Glycomyces</taxon>
    </lineage>
</organism>
<evidence type="ECO:0000313" key="4">
    <source>
        <dbReference type="EMBL" id="MDA1384823.1"/>
    </source>
</evidence>
<dbReference type="PANTHER" id="PTHR13847">
    <property type="entry name" value="SARCOSINE DEHYDROGENASE-RELATED"/>
    <property type="match status" value="1"/>
</dbReference>
<dbReference type="RefSeq" id="WP_270121292.1">
    <property type="nucleotide sequence ID" value="NZ_BAAAOM010000002.1"/>
</dbReference>
<keyword evidence="1" id="KW-0560">Oxidoreductase</keyword>
<evidence type="ECO:0000313" key="5">
    <source>
        <dbReference type="Proteomes" id="UP001145799"/>
    </source>
</evidence>
<dbReference type="SUPFAM" id="SSF51905">
    <property type="entry name" value="FAD/NAD(P)-binding domain"/>
    <property type="match status" value="1"/>
</dbReference>
<dbReference type="Gene3D" id="3.30.9.10">
    <property type="entry name" value="D-Amino Acid Oxidase, subunit A, domain 2"/>
    <property type="match status" value="1"/>
</dbReference>
<dbReference type="EMBL" id="JAPZVQ010000003">
    <property type="protein sequence ID" value="MDA1384823.1"/>
    <property type="molecule type" value="Genomic_DNA"/>
</dbReference>
<dbReference type="InterPro" id="IPR036188">
    <property type="entry name" value="FAD/NAD-bd_sf"/>
</dbReference>
<dbReference type="PROSITE" id="PS00065">
    <property type="entry name" value="D_2_HYDROXYACID_DH_1"/>
    <property type="match status" value="1"/>
</dbReference>
<evidence type="ECO:0000256" key="2">
    <source>
        <dbReference type="SAM" id="MobiDB-lite"/>
    </source>
</evidence>
<gene>
    <name evidence="4" type="ORF">O2L01_07495</name>
</gene>
<reference evidence="4" key="1">
    <citation type="submission" date="2022-12" db="EMBL/GenBank/DDBJ databases">
        <title>Gycomyces niveus sp.nov., a novel actinomycete isolated from soil in Shouguang.</title>
        <authorList>
            <person name="Yang X."/>
        </authorList>
    </citation>
    <scope>NUCLEOTIDE SEQUENCE</scope>
    <source>
        <strain evidence="4">DSM 44724</strain>
    </source>
</reference>
<feature type="region of interest" description="Disordered" evidence="2">
    <location>
        <begin position="405"/>
        <end position="479"/>
    </location>
</feature>
<dbReference type="InterPro" id="IPR006076">
    <property type="entry name" value="FAD-dep_OxRdtase"/>
</dbReference>
<dbReference type="GO" id="GO:0005737">
    <property type="term" value="C:cytoplasm"/>
    <property type="evidence" value="ECO:0007669"/>
    <property type="project" value="TreeGrafter"/>
</dbReference>
<protein>
    <submittedName>
        <fullName evidence="4">FAD-dependent oxidoreductase</fullName>
    </submittedName>
</protein>
<dbReference type="InterPro" id="IPR029752">
    <property type="entry name" value="D-isomer_DH_CS1"/>
</dbReference>
<feature type="compositionally biased region" description="Basic and acidic residues" evidence="2">
    <location>
        <begin position="411"/>
        <end position="427"/>
    </location>
</feature>
<accession>A0A9X3T822</accession>
<evidence type="ECO:0000259" key="3">
    <source>
        <dbReference type="Pfam" id="PF01266"/>
    </source>
</evidence>
<feature type="domain" description="FAD dependent oxidoreductase" evidence="3">
    <location>
        <begin position="234"/>
        <end position="392"/>
    </location>
</feature>
<sequence length="479" mass="49910">MRIAIVGAGSIGLAIAWRTAQAGAEVVVHDPDPGSGASRVAAGMIAPVTESHYGEEALGPFMAASADAWPDFARELEAASGLDVGFRDVPTLVVGVEDGDRAEIDRQAELYRFTARNVEPLTARAARKVEPLLSHRVRGGVLAPEDRAVDPRVVHDALLIAAQRAGVEFRAERVEDLSALDADQVVIAAGCGSERFVGEPGEPGEPGEVIASHGGVTGGATELGALGEAGSGAGNTEACVDLAGARREDASAEALRWQLPVRPVRGAVLRLRAVGDQPVPRTTVRGFVKGHPIYIVTRESGEIVVGASSDERGFDRRTGTAGAVHDLLRRAIELVPEIAEYHLDEVSVGFRPGTPDNLPLIGRLDARTVAATGHYRNGIALIPATAAAVAALLAGKDDAVPAAFDPLRFGSPREQRQRPLEGRDQRAEVPFAGSGQRSEAPFSGAPESRVAEGSDSTGVHGPAQGSEVADRTSAQEADS</sequence>
<feature type="domain" description="FAD dependent oxidoreductase" evidence="3">
    <location>
        <begin position="2"/>
        <end position="199"/>
    </location>
</feature>
<comment type="caution">
    <text evidence="4">The sequence shown here is derived from an EMBL/GenBank/DDBJ whole genome shotgun (WGS) entry which is preliminary data.</text>
</comment>
<dbReference type="Gene3D" id="3.50.50.60">
    <property type="entry name" value="FAD/NAD(P)-binding domain"/>
    <property type="match status" value="1"/>
</dbReference>
<dbReference type="PANTHER" id="PTHR13847:SF289">
    <property type="entry name" value="GLYCINE OXIDASE"/>
    <property type="match status" value="1"/>
</dbReference>
<dbReference type="Proteomes" id="UP001145799">
    <property type="component" value="Unassembled WGS sequence"/>
</dbReference>